<organism evidence="3 4">
    <name type="scientific">Mycolicibacterium komossense</name>
    <dbReference type="NCBI Taxonomy" id="1779"/>
    <lineage>
        <taxon>Bacteria</taxon>
        <taxon>Bacillati</taxon>
        <taxon>Actinomycetota</taxon>
        <taxon>Actinomycetes</taxon>
        <taxon>Mycobacteriales</taxon>
        <taxon>Mycobacteriaceae</taxon>
        <taxon>Mycolicibacterium</taxon>
    </lineage>
</organism>
<dbReference type="Proteomes" id="UP001526201">
    <property type="component" value="Unassembled WGS sequence"/>
</dbReference>
<keyword evidence="4" id="KW-1185">Reference proteome</keyword>
<protein>
    <recommendedName>
        <fullName evidence="5">Lipoprotein</fullName>
    </recommendedName>
</protein>
<reference evidence="3 4" key="1">
    <citation type="journal article" date="2022" name="BMC Genomics">
        <title>Comparative genome analysis of mycobacteria focusing on tRNA and non-coding RNA.</title>
        <authorList>
            <person name="Behra P.R.K."/>
            <person name="Pettersson B.M.F."/>
            <person name="Ramesh M."/>
            <person name="Das S."/>
            <person name="Dasgupta S."/>
            <person name="Kirsebom L.A."/>
        </authorList>
    </citation>
    <scope>NUCLEOTIDE SEQUENCE [LARGE SCALE GENOMIC DNA]</scope>
    <source>
        <strain evidence="3 4">DSM 44078</strain>
    </source>
</reference>
<evidence type="ECO:0000256" key="2">
    <source>
        <dbReference type="SAM" id="SignalP"/>
    </source>
</evidence>
<sequence length="88" mass="8739">MKSGLMTRRLPAIAGGAAIIAMGALAVGCSSSEKPSETTTTTTTTTSAPAPSPTEKNLNPTGGNQFSPTVLAPTPKTAVPGNERNTGP</sequence>
<accession>A0ABT3C5U4</accession>
<dbReference type="RefSeq" id="WP_264065601.1">
    <property type="nucleotide sequence ID" value="NZ_JACKTY010000012.1"/>
</dbReference>
<feature type="compositionally biased region" description="Polar residues" evidence="1">
    <location>
        <begin position="57"/>
        <end position="68"/>
    </location>
</feature>
<feature type="compositionally biased region" description="Low complexity" evidence="1">
    <location>
        <begin position="29"/>
        <end position="56"/>
    </location>
</feature>
<gene>
    <name evidence="3" type="ORF">H7J73_02175</name>
</gene>
<dbReference type="PROSITE" id="PS51257">
    <property type="entry name" value="PROKAR_LIPOPROTEIN"/>
    <property type="match status" value="1"/>
</dbReference>
<evidence type="ECO:0008006" key="5">
    <source>
        <dbReference type="Google" id="ProtNLM"/>
    </source>
</evidence>
<feature type="chain" id="PRO_5045092343" description="Lipoprotein" evidence="2">
    <location>
        <begin position="27"/>
        <end position="88"/>
    </location>
</feature>
<dbReference type="EMBL" id="JACKTY010000012">
    <property type="protein sequence ID" value="MCV7224849.1"/>
    <property type="molecule type" value="Genomic_DNA"/>
</dbReference>
<feature type="region of interest" description="Disordered" evidence="1">
    <location>
        <begin position="29"/>
        <end position="88"/>
    </location>
</feature>
<name>A0ABT3C5U4_9MYCO</name>
<evidence type="ECO:0000313" key="3">
    <source>
        <dbReference type="EMBL" id="MCV7224849.1"/>
    </source>
</evidence>
<proteinExistence type="predicted"/>
<keyword evidence="2" id="KW-0732">Signal</keyword>
<evidence type="ECO:0000256" key="1">
    <source>
        <dbReference type="SAM" id="MobiDB-lite"/>
    </source>
</evidence>
<feature type="signal peptide" evidence="2">
    <location>
        <begin position="1"/>
        <end position="26"/>
    </location>
</feature>
<comment type="caution">
    <text evidence="3">The sequence shown here is derived from an EMBL/GenBank/DDBJ whole genome shotgun (WGS) entry which is preliminary data.</text>
</comment>
<evidence type="ECO:0000313" key="4">
    <source>
        <dbReference type="Proteomes" id="UP001526201"/>
    </source>
</evidence>